<evidence type="ECO:0008006" key="5">
    <source>
        <dbReference type="Google" id="ProtNLM"/>
    </source>
</evidence>
<protein>
    <recommendedName>
        <fullName evidence="5">Secreted protein</fullName>
    </recommendedName>
</protein>
<proteinExistence type="predicted"/>
<keyword evidence="2" id="KW-0732">Signal</keyword>
<feature type="region of interest" description="Disordered" evidence="1">
    <location>
        <begin position="84"/>
        <end position="106"/>
    </location>
</feature>
<sequence length="106" mass="11451">MVLSFLSTLWGAWAGLVDAGASSDFLSLFLLLWNEASLGLDLHTLAPKLQLGVDRAMEVPVLGVCVEGGHWWVVGDLLTHYSEGGRGLARNSTERPVHTSSGIEKY</sequence>
<organism evidence="3 4">
    <name type="scientific">Portunus trituberculatus</name>
    <name type="common">Swimming crab</name>
    <name type="synonym">Neptunus trituberculatus</name>
    <dbReference type="NCBI Taxonomy" id="210409"/>
    <lineage>
        <taxon>Eukaryota</taxon>
        <taxon>Metazoa</taxon>
        <taxon>Ecdysozoa</taxon>
        <taxon>Arthropoda</taxon>
        <taxon>Crustacea</taxon>
        <taxon>Multicrustacea</taxon>
        <taxon>Malacostraca</taxon>
        <taxon>Eumalacostraca</taxon>
        <taxon>Eucarida</taxon>
        <taxon>Decapoda</taxon>
        <taxon>Pleocyemata</taxon>
        <taxon>Brachyura</taxon>
        <taxon>Eubrachyura</taxon>
        <taxon>Portunoidea</taxon>
        <taxon>Portunidae</taxon>
        <taxon>Portuninae</taxon>
        <taxon>Portunus</taxon>
    </lineage>
</organism>
<accession>A0A5B7DQF1</accession>
<evidence type="ECO:0000313" key="4">
    <source>
        <dbReference type="Proteomes" id="UP000324222"/>
    </source>
</evidence>
<evidence type="ECO:0000313" key="3">
    <source>
        <dbReference type="EMBL" id="MPC23264.1"/>
    </source>
</evidence>
<feature type="signal peptide" evidence="2">
    <location>
        <begin position="1"/>
        <end position="19"/>
    </location>
</feature>
<comment type="caution">
    <text evidence="3">The sequence shown here is derived from an EMBL/GenBank/DDBJ whole genome shotgun (WGS) entry which is preliminary data.</text>
</comment>
<keyword evidence="4" id="KW-1185">Reference proteome</keyword>
<evidence type="ECO:0000256" key="2">
    <source>
        <dbReference type="SAM" id="SignalP"/>
    </source>
</evidence>
<name>A0A5B7DQF1_PORTR</name>
<evidence type="ECO:0000256" key="1">
    <source>
        <dbReference type="SAM" id="MobiDB-lite"/>
    </source>
</evidence>
<feature type="chain" id="PRO_5023089856" description="Secreted protein" evidence="2">
    <location>
        <begin position="20"/>
        <end position="106"/>
    </location>
</feature>
<dbReference type="EMBL" id="VSRR010001184">
    <property type="protein sequence ID" value="MPC23264.1"/>
    <property type="molecule type" value="Genomic_DNA"/>
</dbReference>
<dbReference type="Proteomes" id="UP000324222">
    <property type="component" value="Unassembled WGS sequence"/>
</dbReference>
<dbReference type="AlphaFoldDB" id="A0A5B7DQF1"/>
<reference evidence="3 4" key="1">
    <citation type="submission" date="2019-05" db="EMBL/GenBank/DDBJ databases">
        <title>Another draft genome of Portunus trituberculatus and its Hox gene families provides insights of decapod evolution.</title>
        <authorList>
            <person name="Jeong J.-H."/>
            <person name="Song I."/>
            <person name="Kim S."/>
            <person name="Choi T."/>
            <person name="Kim D."/>
            <person name="Ryu S."/>
            <person name="Kim W."/>
        </authorList>
    </citation>
    <scope>NUCLEOTIDE SEQUENCE [LARGE SCALE GENOMIC DNA]</scope>
    <source>
        <tissue evidence="3">Muscle</tissue>
    </source>
</reference>
<gene>
    <name evidence="3" type="ORF">E2C01_016304</name>
</gene>